<evidence type="ECO:0000313" key="2">
    <source>
        <dbReference type="EMBL" id="MYL83446.1"/>
    </source>
</evidence>
<dbReference type="Proteomes" id="UP000482487">
    <property type="component" value="Unassembled WGS sequence"/>
</dbReference>
<dbReference type="EMBL" id="WVUD01000015">
    <property type="protein sequence ID" value="MYL83446.1"/>
    <property type="molecule type" value="Genomic_DNA"/>
</dbReference>
<protein>
    <submittedName>
        <fullName evidence="2">Uncharacterized protein</fullName>
    </submittedName>
</protein>
<proteinExistence type="predicted"/>
<accession>A0A7C9IMA6</accession>
<feature type="region of interest" description="Disordered" evidence="1">
    <location>
        <begin position="1"/>
        <end position="44"/>
    </location>
</feature>
<dbReference type="AlphaFoldDB" id="A0A7C9IMA6"/>
<feature type="region of interest" description="Disordered" evidence="1">
    <location>
        <begin position="302"/>
        <end position="323"/>
    </location>
</feature>
<feature type="compositionally biased region" description="Basic and acidic residues" evidence="1">
    <location>
        <begin position="302"/>
        <end position="318"/>
    </location>
</feature>
<feature type="compositionally biased region" description="Basic and acidic residues" evidence="1">
    <location>
        <begin position="1"/>
        <end position="10"/>
    </location>
</feature>
<sequence length="382" mass="42383">MSADHDHKSELPIGGTGGAGATPKTGDARGHAVPTKCQPNESQSYEQFRAQLDDEAVTIMHSATGGIGRIPDTLEEVKAKKITPVDFLDEIRTGEFKTLSLDDKYKKIVETNIGFQPVFAAAQRQLGIVALTLGEMATITQIQTCAEKGGLKGWTRYRMERLDPHIHPSTLRGYMSAASLGDAVEHLELGIDRLVRIASIVKDCHLEKDPKPIATVMKLLGDNINVNSDMPMYEFKANCDAAIYRHRLNREGLEIPFQTLRMVCGSGIKIETADIDEMKHRKDAGMEPVEYLLELVNEPENRNDLLTHKKPGSKEGSSKARAQRPKDINVAVQLLKETVIDIINLDSYETPVETDRIDALIAQLEILKKKEELKRKPKQVAA</sequence>
<name>A0A7C9IMA6_9BACT</name>
<dbReference type="RefSeq" id="WP_160960721.1">
    <property type="nucleotide sequence ID" value="NZ_WVUD01000015.1"/>
</dbReference>
<organism evidence="2 3">
    <name type="scientific">Solidesulfovibrio aerotolerans</name>
    <dbReference type="NCBI Taxonomy" id="295255"/>
    <lineage>
        <taxon>Bacteria</taxon>
        <taxon>Pseudomonadati</taxon>
        <taxon>Thermodesulfobacteriota</taxon>
        <taxon>Desulfovibrionia</taxon>
        <taxon>Desulfovibrionales</taxon>
        <taxon>Desulfovibrionaceae</taxon>
        <taxon>Solidesulfovibrio</taxon>
    </lineage>
</organism>
<dbReference type="OrthoDB" id="5442894at2"/>
<evidence type="ECO:0000313" key="3">
    <source>
        <dbReference type="Proteomes" id="UP000482487"/>
    </source>
</evidence>
<comment type="caution">
    <text evidence="2">The sequence shown here is derived from an EMBL/GenBank/DDBJ whole genome shotgun (WGS) entry which is preliminary data.</text>
</comment>
<evidence type="ECO:0000256" key="1">
    <source>
        <dbReference type="SAM" id="MobiDB-lite"/>
    </source>
</evidence>
<keyword evidence="3" id="KW-1185">Reference proteome</keyword>
<reference evidence="2 3" key="1">
    <citation type="submission" date="2020-01" db="EMBL/GenBank/DDBJ databases">
        <title>Genome sequence of Desulfovibrio aerotolerans DSM 16695(T).</title>
        <authorList>
            <person name="Karnachuk O."/>
            <person name="Avakyan M."/>
            <person name="Mardanov A."/>
            <person name="Kadnikov V."/>
            <person name="Ravin N."/>
        </authorList>
    </citation>
    <scope>NUCLEOTIDE SEQUENCE [LARGE SCALE GENOMIC DNA]</scope>
    <source>
        <strain evidence="2 3">DSM 16695</strain>
    </source>
</reference>
<gene>
    <name evidence="2" type="ORF">GTA51_09945</name>
</gene>